<evidence type="ECO:0000313" key="1">
    <source>
        <dbReference type="EMBL" id="JAE08119.1"/>
    </source>
</evidence>
<name>A0A0A9FAB4_ARUDO</name>
<reference evidence="1" key="2">
    <citation type="journal article" date="2015" name="Data Brief">
        <title>Shoot transcriptome of the giant reed, Arundo donax.</title>
        <authorList>
            <person name="Barrero R.A."/>
            <person name="Guerrero F.D."/>
            <person name="Moolhuijzen P."/>
            <person name="Goolsby J.A."/>
            <person name="Tidwell J."/>
            <person name="Bellgard S.E."/>
            <person name="Bellgard M.I."/>
        </authorList>
    </citation>
    <scope>NUCLEOTIDE SEQUENCE</scope>
    <source>
        <tissue evidence="1">Shoot tissue taken approximately 20 cm above the soil surface</tissue>
    </source>
</reference>
<dbReference type="EMBL" id="GBRH01189777">
    <property type="protein sequence ID" value="JAE08119.1"/>
    <property type="molecule type" value="Transcribed_RNA"/>
</dbReference>
<protein>
    <submittedName>
        <fullName evidence="1">Uncharacterized protein</fullName>
    </submittedName>
</protein>
<accession>A0A0A9FAB4</accession>
<sequence length="33" mass="3893">MPDHKSDDFAWLNLLNSIMNTNKDFTEEVELPK</sequence>
<reference evidence="1" key="1">
    <citation type="submission" date="2014-09" db="EMBL/GenBank/DDBJ databases">
        <authorList>
            <person name="Magalhaes I.L.F."/>
            <person name="Oliveira U."/>
            <person name="Santos F.R."/>
            <person name="Vidigal T.H.D.A."/>
            <person name="Brescovit A.D."/>
            <person name="Santos A.J."/>
        </authorList>
    </citation>
    <scope>NUCLEOTIDE SEQUENCE</scope>
    <source>
        <tissue evidence="1">Shoot tissue taken approximately 20 cm above the soil surface</tissue>
    </source>
</reference>
<proteinExistence type="predicted"/>
<organism evidence="1">
    <name type="scientific">Arundo donax</name>
    <name type="common">Giant reed</name>
    <name type="synonym">Donax arundinaceus</name>
    <dbReference type="NCBI Taxonomy" id="35708"/>
    <lineage>
        <taxon>Eukaryota</taxon>
        <taxon>Viridiplantae</taxon>
        <taxon>Streptophyta</taxon>
        <taxon>Embryophyta</taxon>
        <taxon>Tracheophyta</taxon>
        <taxon>Spermatophyta</taxon>
        <taxon>Magnoliopsida</taxon>
        <taxon>Liliopsida</taxon>
        <taxon>Poales</taxon>
        <taxon>Poaceae</taxon>
        <taxon>PACMAD clade</taxon>
        <taxon>Arundinoideae</taxon>
        <taxon>Arundineae</taxon>
        <taxon>Arundo</taxon>
    </lineage>
</organism>
<dbReference type="AlphaFoldDB" id="A0A0A9FAB4"/>